<dbReference type="InterPro" id="IPR050287">
    <property type="entry name" value="MTA/SAH_deaminase"/>
</dbReference>
<protein>
    <submittedName>
        <fullName evidence="3">Cytosine/adenosine deaminase</fullName>
    </submittedName>
</protein>
<dbReference type="RefSeq" id="WP_074217527.1">
    <property type="nucleotide sequence ID" value="NZ_FSRG01000006.1"/>
</dbReference>
<dbReference type="CDD" id="cd01298">
    <property type="entry name" value="ATZ_TRZ_like"/>
    <property type="match status" value="1"/>
</dbReference>
<feature type="domain" description="Amidohydrolase-related" evidence="2">
    <location>
        <begin position="57"/>
        <end position="413"/>
    </location>
</feature>
<dbReference type="PANTHER" id="PTHR43794">
    <property type="entry name" value="AMINOHYDROLASE SSNA-RELATED"/>
    <property type="match status" value="1"/>
</dbReference>
<gene>
    <name evidence="3" type="ORF">SAMN02745161_2784</name>
</gene>
<dbReference type="GO" id="GO:0016810">
    <property type="term" value="F:hydrolase activity, acting on carbon-nitrogen (but not peptide) bonds"/>
    <property type="evidence" value="ECO:0007669"/>
    <property type="project" value="InterPro"/>
</dbReference>
<keyword evidence="1" id="KW-0378">Hydrolase</keyword>
<keyword evidence="4" id="KW-1185">Reference proteome</keyword>
<dbReference type="InterPro" id="IPR032466">
    <property type="entry name" value="Metal_Hydrolase"/>
</dbReference>
<dbReference type="SUPFAM" id="SSF51338">
    <property type="entry name" value="Composite domain of metallo-dependent hydrolases"/>
    <property type="match status" value="2"/>
</dbReference>
<dbReference type="STRING" id="1121457.SAMN02745161_2784"/>
<reference evidence="4" key="1">
    <citation type="submission" date="2016-11" db="EMBL/GenBank/DDBJ databases">
        <authorList>
            <person name="Varghese N."/>
            <person name="Submissions S."/>
        </authorList>
    </citation>
    <scope>NUCLEOTIDE SEQUENCE [LARGE SCALE GENOMIC DNA]</scope>
    <source>
        <strain evidence="4">DSM 17456</strain>
    </source>
</reference>
<dbReference type="OrthoDB" id="9807210at2"/>
<evidence type="ECO:0000313" key="3">
    <source>
        <dbReference type="EMBL" id="SIO31788.1"/>
    </source>
</evidence>
<dbReference type="SUPFAM" id="SSF51556">
    <property type="entry name" value="Metallo-dependent hydrolases"/>
    <property type="match status" value="1"/>
</dbReference>
<proteinExistence type="predicted"/>
<dbReference type="Gene3D" id="3.20.20.140">
    <property type="entry name" value="Metal-dependent hydrolases"/>
    <property type="match status" value="1"/>
</dbReference>
<dbReference type="Proteomes" id="UP000184694">
    <property type="component" value="Unassembled WGS sequence"/>
</dbReference>
<organism evidence="3 4">
    <name type="scientific">Halodesulfovibrio marinisediminis DSM 17456</name>
    <dbReference type="NCBI Taxonomy" id="1121457"/>
    <lineage>
        <taxon>Bacteria</taxon>
        <taxon>Pseudomonadati</taxon>
        <taxon>Thermodesulfobacteriota</taxon>
        <taxon>Desulfovibrionia</taxon>
        <taxon>Desulfovibrionales</taxon>
        <taxon>Desulfovibrionaceae</taxon>
        <taxon>Halodesulfovibrio</taxon>
    </lineage>
</organism>
<dbReference type="EMBL" id="FSRG01000006">
    <property type="protein sequence ID" value="SIO31788.1"/>
    <property type="molecule type" value="Genomic_DNA"/>
</dbReference>
<evidence type="ECO:0000313" key="4">
    <source>
        <dbReference type="Proteomes" id="UP000184694"/>
    </source>
</evidence>
<dbReference type="InterPro" id="IPR011059">
    <property type="entry name" value="Metal-dep_hydrolase_composite"/>
</dbReference>
<dbReference type="Gene3D" id="2.30.40.10">
    <property type="entry name" value="Urease, subunit C, domain 1"/>
    <property type="match status" value="1"/>
</dbReference>
<dbReference type="InterPro" id="IPR006680">
    <property type="entry name" value="Amidohydro-rel"/>
</dbReference>
<evidence type="ECO:0000256" key="1">
    <source>
        <dbReference type="ARBA" id="ARBA00022801"/>
    </source>
</evidence>
<sequence>MSQVLLSNALILSMNENREMFVNGDILITDDRITTVGAVAPHEISPDAEIIDCTGSIIIPGLINTHVHLCQQLGRGLGDDVNLLTWLHERTWPYELAMTEEDVEVSALACCAELIRSGVTCFAEPGGQHVDAMGRAVTKAGIRGILARSTMDCGEGIPEDRQETTDETLDIQLDLIKRWNGAENDRIRCWFGLRTIFNNSDELITRTKKLADELNVGIHMHVAEIKEEVEFAHETRGATTVEHLAKLGVLGPNLLAVHTVWLTENEIALFAKHDVKVSHNPGAAMRVLGFAPVPEMLKQGVCVSIATDGAPCNNRMDMIDELYLTALIHKGRTLDPTTVPAETILEMATVNGAKALLWEDQIGSLSVGKKADLAIIKPSLMPGSVPVHDPVSSLVYSMHSSNVTHTMCDGKWLMKDKEIVTFNEASLLKKAQQHADAIRERAGIKLKPRFPVVNVR</sequence>
<name>A0A1N6IIF3_9BACT</name>
<dbReference type="AlphaFoldDB" id="A0A1N6IIF3"/>
<dbReference type="PANTHER" id="PTHR43794:SF11">
    <property type="entry name" value="AMIDOHYDROLASE-RELATED DOMAIN-CONTAINING PROTEIN"/>
    <property type="match status" value="1"/>
</dbReference>
<accession>A0A1N6IIF3</accession>
<dbReference type="Pfam" id="PF01979">
    <property type="entry name" value="Amidohydro_1"/>
    <property type="match status" value="1"/>
</dbReference>
<evidence type="ECO:0000259" key="2">
    <source>
        <dbReference type="Pfam" id="PF01979"/>
    </source>
</evidence>